<comment type="caution">
    <text evidence="2">The sequence shown here is derived from an EMBL/GenBank/DDBJ whole genome shotgun (WGS) entry which is preliminary data.</text>
</comment>
<dbReference type="EMBL" id="LFNT01000014">
    <property type="protein sequence ID" value="KMS74178.1"/>
    <property type="molecule type" value="Genomic_DNA"/>
</dbReference>
<keyword evidence="1" id="KW-0732">Signal</keyword>
<dbReference type="OrthoDB" id="4318231at2"/>
<sequence length="112" mass="12297">MQIRRAVTALSLTAALAGGGLVATAGTATAVGADRCDKNITNHWRHVSDLAGAALRTGPGIEYSRKKVLDFGVNFYAYCQATNRHGNVWYYGRDWVDRWGWVFSGRTTKGQF</sequence>
<dbReference type="RefSeq" id="WP_048581649.1">
    <property type="nucleotide sequence ID" value="NZ_LFNT01000014.1"/>
</dbReference>
<evidence type="ECO:0000313" key="3">
    <source>
        <dbReference type="Proteomes" id="UP000037432"/>
    </source>
</evidence>
<feature type="chain" id="PRO_5038967598" evidence="1">
    <location>
        <begin position="26"/>
        <end position="112"/>
    </location>
</feature>
<evidence type="ECO:0000313" key="2">
    <source>
        <dbReference type="EMBL" id="KMS74178.1"/>
    </source>
</evidence>
<evidence type="ECO:0000256" key="1">
    <source>
        <dbReference type="SAM" id="SignalP"/>
    </source>
</evidence>
<name>A0A0J7ZG75_STRVR</name>
<protein>
    <submittedName>
        <fullName evidence="2">Uncharacterized protein</fullName>
    </submittedName>
</protein>
<dbReference type="AlphaFoldDB" id="A0A0J7ZG75"/>
<organism evidence="2 3">
    <name type="scientific">Streptomyces viridochromogenes</name>
    <dbReference type="NCBI Taxonomy" id="1938"/>
    <lineage>
        <taxon>Bacteria</taxon>
        <taxon>Bacillati</taxon>
        <taxon>Actinomycetota</taxon>
        <taxon>Actinomycetes</taxon>
        <taxon>Kitasatosporales</taxon>
        <taxon>Streptomycetaceae</taxon>
        <taxon>Streptomyces</taxon>
    </lineage>
</organism>
<dbReference type="Proteomes" id="UP000037432">
    <property type="component" value="Unassembled WGS sequence"/>
</dbReference>
<accession>A0A0J7ZG75</accession>
<proteinExistence type="predicted"/>
<feature type="signal peptide" evidence="1">
    <location>
        <begin position="1"/>
        <end position="25"/>
    </location>
</feature>
<reference evidence="2 3" key="1">
    <citation type="submission" date="2015-06" db="EMBL/GenBank/DDBJ databases">
        <authorList>
            <person name="Ju K.-S."/>
            <person name="Doroghazi J.R."/>
            <person name="Metcalf W.W."/>
        </authorList>
    </citation>
    <scope>NUCLEOTIDE SEQUENCE [LARGE SCALE GENOMIC DNA]</scope>
    <source>
        <strain evidence="2 3">NRRL 3414</strain>
    </source>
</reference>
<gene>
    <name evidence="2" type="ORF">ACM01_14730</name>
</gene>
<dbReference type="PATRIC" id="fig|1938.3.peg.8518"/>